<dbReference type="Proteomes" id="UP000039324">
    <property type="component" value="Unassembled WGS sequence"/>
</dbReference>
<dbReference type="CDD" id="cd02440">
    <property type="entry name" value="AdoMet_MTases"/>
    <property type="match status" value="1"/>
</dbReference>
<dbReference type="PANTHER" id="PTHR13090">
    <property type="entry name" value="ARGININE-HYDROXYLASE NDUFAF5, MITOCHONDRIAL"/>
    <property type="match status" value="1"/>
</dbReference>
<protein>
    <recommendedName>
        <fullName evidence="4">Methyltransferase type 11 domain-containing protein</fullName>
    </recommendedName>
</protein>
<organism evidence="5 6">
    <name type="scientific">Plasmodiophora brassicae</name>
    <name type="common">Clubroot disease agent</name>
    <dbReference type="NCBI Taxonomy" id="37360"/>
    <lineage>
        <taxon>Eukaryota</taxon>
        <taxon>Sar</taxon>
        <taxon>Rhizaria</taxon>
        <taxon>Endomyxa</taxon>
        <taxon>Phytomyxea</taxon>
        <taxon>Plasmodiophorida</taxon>
        <taxon>Plasmodiophoridae</taxon>
        <taxon>Plasmodiophora</taxon>
    </lineage>
</organism>
<dbReference type="InterPro" id="IPR013216">
    <property type="entry name" value="Methyltransf_11"/>
</dbReference>
<proteinExistence type="predicted"/>
<accession>A0A0G4IM77</accession>
<keyword evidence="1" id="KW-0489">Methyltransferase</keyword>
<reference evidence="5 6" key="1">
    <citation type="submission" date="2015-02" db="EMBL/GenBank/DDBJ databases">
        <authorList>
            <person name="Chooi Y.-H."/>
        </authorList>
    </citation>
    <scope>NUCLEOTIDE SEQUENCE [LARGE SCALE GENOMIC DNA]</scope>
    <source>
        <strain evidence="5">E3</strain>
    </source>
</reference>
<dbReference type="OMA" id="ITRPMDN"/>
<dbReference type="OrthoDB" id="16816at2759"/>
<name>A0A0G4IM77_PLABS</name>
<dbReference type="PANTHER" id="PTHR13090:SF1">
    <property type="entry name" value="ARGININE-HYDROXYLASE NDUFAF5, MITOCHONDRIAL"/>
    <property type="match status" value="1"/>
</dbReference>
<dbReference type="AlphaFoldDB" id="A0A0G4IM77"/>
<dbReference type="STRING" id="37360.A0A0G4IM77"/>
<dbReference type="Pfam" id="PF08241">
    <property type="entry name" value="Methyltransf_11"/>
    <property type="match status" value="1"/>
</dbReference>
<evidence type="ECO:0000256" key="3">
    <source>
        <dbReference type="SAM" id="MobiDB-lite"/>
    </source>
</evidence>
<sequence>MRSVARCRVQVGRCNSRWASSKVFDRAIKRMQMERAESGGQYDYLRDEVARRLVDRIKDIKRSFPTCVDLGCGFGHIAKHIGGVGEVQNLVQVDNTLRVVQHNRESQPERIENGPKLHHICADEEFLPFQPASVDMVLSSLSLHWVNELESTLAQVRQCLKPDGAFLGAILGGKTLQELRSAFAIADQERTGGVSPHISPMISPSDAGALLQHAGFVLPTIDTDIIVCQYPDMFTLMEHLEAMGANNCAVSRRPFVSRDVFTAAASAYNALYTDNEGLVRATFQVVYMIGWAPDDTKQPQPLRRGSAKASLKDLAE</sequence>
<evidence type="ECO:0000256" key="2">
    <source>
        <dbReference type="ARBA" id="ARBA00022679"/>
    </source>
</evidence>
<dbReference type="GO" id="GO:0008757">
    <property type="term" value="F:S-adenosylmethionine-dependent methyltransferase activity"/>
    <property type="evidence" value="ECO:0007669"/>
    <property type="project" value="InterPro"/>
</dbReference>
<dbReference type="Gene3D" id="3.40.50.150">
    <property type="entry name" value="Vaccinia Virus protein VP39"/>
    <property type="match status" value="1"/>
</dbReference>
<dbReference type="InterPro" id="IPR029063">
    <property type="entry name" value="SAM-dependent_MTases_sf"/>
</dbReference>
<evidence type="ECO:0000259" key="4">
    <source>
        <dbReference type="Pfam" id="PF08241"/>
    </source>
</evidence>
<dbReference type="GO" id="GO:0005739">
    <property type="term" value="C:mitochondrion"/>
    <property type="evidence" value="ECO:0007669"/>
    <property type="project" value="TreeGrafter"/>
</dbReference>
<gene>
    <name evidence="5" type="ORF">PBRA_004876</name>
</gene>
<dbReference type="GO" id="GO:0032259">
    <property type="term" value="P:methylation"/>
    <property type="evidence" value="ECO:0007669"/>
    <property type="project" value="UniProtKB-KW"/>
</dbReference>
<keyword evidence="2" id="KW-0808">Transferase</keyword>
<dbReference type="GO" id="GO:0032981">
    <property type="term" value="P:mitochondrial respiratory chain complex I assembly"/>
    <property type="evidence" value="ECO:0007669"/>
    <property type="project" value="TreeGrafter"/>
</dbReference>
<feature type="region of interest" description="Disordered" evidence="3">
    <location>
        <begin position="297"/>
        <end position="316"/>
    </location>
</feature>
<evidence type="ECO:0000313" key="6">
    <source>
        <dbReference type="Proteomes" id="UP000039324"/>
    </source>
</evidence>
<evidence type="ECO:0000313" key="5">
    <source>
        <dbReference type="EMBL" id="CEO96205.1"/>
    </source>
</evidence>
<evidence type="ECO:0000256" key="1">
    <source>
        <dbReference type="ARBA" id="ARBA00022603"/>
    </source>
</evidence>
<keyword evidence="6" id="KW-1185">Reference proteome</keyword>
<dbReference type="InterPro" id="IPR050602">
    <property type="entry name" value="Malonyl-ACP_OMT"/>
</dbReference>
<dbReference type="SUPFAM" id="SSF53335">
    <property type="entry name" value="S-adenosyl-L-methionine-dependent methyltransferases"/>
    <property type="match status" value="1"/>
</dbReference>
<dbReference type="EMBL" id="CDSF01000057">
    <property type="protein sequence ID" value="CEO96205.1"/>
    <property type="molecule type" value="Genomic_DNA"/>
</dbReference>
<feature type="domain" description="Methyltransferase type 11" evidence="4">
    <location>
        <begin position="68"/>
        <end position="167"/>
    </location>
</feature>